<dbReference type="AlphaFoldDB" id="A0AAW2Z5U7"/>
<dbReference type="Proteomes" id="UP001431209">
    <property type="component" value="Unassembled WGS sequence"/>
</dbReference>
<keyword evidence="3" id="KW-1185">Reference proteome</keyword>
<evidence type="ECO:0000256" key="1">
    <source>
        <dbReference type="SAM" id="MobiDB-lite"/>
    </source>
</evidence>
<name>A0AAW2Z5U7_9EUKA</name>
<evidence type="ECO:0000313" key="3">
    <source>
        <dbReference type="Proteomes" id="UP001431209"/>
    </source>
</evidence>
<evidence type="ECO:0000313" key="2">
    <source>
        <dbReference type="EMBL" id="KAL0485186.1"/>
    </source>
</evidence>
<feature type="region of interest" description="Disordered" evidence="1">
    <location>
        <begin position="105"/>
        <end position="147"/>
    </location>
</feature>
<dbReference type="EMBL" id="JAOPGA020001113">
    <property type="protein sequence ID" value="KAL0485186.1"/>
    <property type="molecule type" value="Genomic_DNA"/>
</dbReference>
<feature type="compositionally biased region" description="Low complexity" evidence="1">
    <location>
        <begin position="110"/>
        <end position="125"/>
    </location>
</feature>
<proteinExistence type="predicted"/>
<reference evidence="2 3" key="1">
    <citation type="submission" date="2024-03" db="EMBL/GenBank/DDBJ databases">
        <title>The Acrasis kona genome and developmental transcriptomes reveal deep origins of eukaryotic multicellular pathways.</title>
        <authorList>
            <person name="Sheikh S."/>
            <person name="Fu C.-J."/>
            <person name="Brown M.W."/>
            <person name="Baldauf S.L."/>
        </authorList>
    </citation>
    <scope>NUCLEOTIDE SEQUENCE [LARGE SCALE GENOMIC DNA]</scope>
    <source>
        <strain evidence="2 3">ATCC MYA-3509</strain>
    </source>
</reference>
<organism evidence="2 3">
    <name type="scientific">Acrasis kona</name>
    <dbReference type="NCBI Taxonomy" id="1008807"/>
    <lineage>
        <taxon>Eukaryota</taxon>
        <taxon>Discoba</taxon>
        <taxon>Heterolobosea</taxon>
        <taxon>Tetramitia</taxon>
        <taxon>Eutetramitia</taxon>
        <taxon>Acrasidae</taxon>
        <taxon>Acrasis</taxon>
    </lineage>
</organism>
<gene>
    <name evidence="2" type="ORF">AKO1_004305</name>
</gene>
<sequence>MSQKNSEKGKKTNFHVIDLQWAHQLVPEFRENDIDVEVRVTSRKIKNQTVSPPDILFRTHHYEFELRPNAKFLSLHERGRYVVELKLLKNSSHLKRRLFYDENGLQTGESVDSPDSPVTPSSSTPLHSQTNPEGFCLRFPTQKRQSK</sequence>
<accession>A0AAW2Z5U7</accession>
<protein>
    <submittedName>
        <fullName evidence="2">Uncharacterized protein</fullName>
    </submittedName>
</protein>
<comment type="caution">
    <text evidence="2">The sequence shown here is derived from an EMBL/GenBank/DDBJ whole genome shotgun (WGS) entry which is preliminary data.</text>
</comment>